<dbReference type="PANTHER" id="PTHR11480:SF3">
    <property type="entry name" value="BCDNA.GH08312"/>
    <property type="match status" value="1"/>
</dbReference>
<evidence type="ECO:0000256" key="8">
    <source>
        <dbReference type="ARBA" id="ARBA00023157"/>
    </source>
</evidence>
<evidence type="ECO:0000256" key="3">
    <source>
        <dbReference type="ARBA" id="ARBA00022670"/>
    </source>
</evidence>
<evidence type="ECO:0000256" key="1">
    <source>
        <dbReference type="ARBA" id="ARBA00004239"/>
    </source>
</evidence>
<dbReference type="PANTHER" id="PTHR11480">
    <property type="entry name" value="SAPOSIN-RELATED"/>
    <property type="match status" value="1"/>
</dbReference>
<comment type="caution">
    <text evidence="14">The sequence shown here is derived from an EMBL/GenBank/DDBJ whole genome shotgun (WGS) entry which is preliminary data.</text>
</comment>
<proteinExistence type="predicted"/>
<evidence type="ECO:0000256" key="4">
    <source>
        <dbReference type="ARBA" id="ARBA00022729"/>
    </source>
</evidence>
<evidence type="ECO:0000256" key="2">
    <source>
        <dbReference type="ARBA" id="ARBA00022525"/>
    </source>
</evidence>
<dbReference type="InterPro" id="IPR011001">
    <property type="entry name" value="Saposin-like"/>
</dbReference>
<keyword evidence="3" id="KW-0645">Protease</keyword>
<evidence type="ECO:0000256" key="12">
    <source>
        <dbReference type="ARBA" id="ARBA00041785"/>
    </source>
</evidence>
<evidence type="ECO:0000256" key="9">
    <source>
        <dbReference type="ARBA" id="ARBA00023180"/>
    </source>
</evidence>
<keyword evidence="9" id="KW-0325">Glycoprotein</keyword>
<dbReference type="InterPro" id="IPR008138">
    <property type="entry name" value="SapB_2"/>
</dbReference>
<keyword evidence="7" id="KW-0865">Zymogen</keyword>
<dbReference type="PROSITE" id="PS50015">
    <property type="entry name" value="SAP_B"/>
    <property type="match status" value="2"/>
</dbReference>
<reference evidence="15" key="1">
    <citation type="journal article" date="2017" name="Plant J.">
        <title>The pomegranate (Punica granatum L.) genome and the genomics of punicalagin biosynthesis.</title>
        <authorList>
            <person name="Qin G."/>
            <person name="Xu C."/>
            <person name="Ming R."/>
            <person name="Tang H."/>
            <person name="Guyot R."/>
            <person name="Kramer E.M."/>
            <person name="Hu Y."/>
            <person name="Yi X."/>
            <person name="Qi Y."/>
            <person name="Xu X."/>
            <person name="Gao Z."/>
            <person name="Pan H."/>
            <person name="Jian J."/>
            <person name="Tian Y."/>
            <person name="Yue Z."/>
            <person name="Xu Y."/>
        </authorList>
    </citation>
    <scope>NUCLEOTIDE SEQUENCE [LARGE SCALE GENOMIC DNA]</scope>
    <source>
        <strain evidence="15">cv. Dabenzi</strain>
    </source>
</reference>
<evidence type="ECO:0000256" key="10">
    <source>
        <dbReference type="ARBA" id="ARBA00037221"/>
    </source>
</evidence>
<feature type="domain" description="Saposin B-type" evidence="13">
    <location>
        <begin position="171"/>
        <end position="250"/>
    </location>
</feature>
<dbReference type="Pfam" id="PF03489">
    <property type="entry name" value="SapB_2"/>
    <property type="match status" value="2"/>
</dbReference>
<dbReference type="EMBL" id="MTKT01005400">
    <property type="protein sequence ID" value="OWM67068.1"/>
    <property type="molecule type" value="Genomic_DNA"/>
</dbReference>
<dbReference type="FunFam" id="1.10.225.10:FF:000008">
    <property type="entry name" value="Pulmonary surfactant-associated protein B"/>
    <property type="match status" value="1"/>
</dbReference>
<keyword evidence="6" id="KW-0064">Aspartyl protease</keyword>
<dbReference type="Proteomes" id="UP000197138">
    <property type="component" value="Unassembled WGS sequence"/>
</dbReference>
<evidence type="ECO:0000256" key="5">
    <source>
        <dbReference type="ARBA" id="ARBA00022737"/>
    </source>
</evidence>
<dbReference type="InterPro" id="IPR051428">
    <property type="entry name" value="Sphingo_Act-Surfact_Prot"/>
</dbReference>
<dbReference type="SMART" id="SM00741">
    <property type="entry name" value="SapB"/>
    <property type="match status" value="2"/>
</dbReference>
<sequence length="356" mass="39898">MQRYGVQSSRLWFESLRPENAGCYSLRGLAGIDLPDSFVFLDSEQLQLGLQQRQPKQLPFNALLTVRHSSSSSSSFCVSLPLSLSLSRETAVALFQSLPRARFDLACDVALEVKFNLLVHVKQDFDVSHMDVRIGFFVLVVLGTLGTSSARQLPHNLEALNCPEQVYVVRNDKVCTLCKEYATMALDYLSENKTKTEIIVLLHLSCSQLHAFKAECVILVDHYAPLFFNEISSIQPGEFCKKVDLCQKVAIISSQIKEDSCEFCQNTVSELMDKLKDPDTQMDIIQLLLKACNSMQNYVKKCKRMLLEYGPLIIANAEEFLDKTDICTAVHAFSALSTVKEVALPTTEEVVVLSYS</sequence>
<keyword evidence="4" id="KW-0732">Signal</keyword>
<evidence type="ECO:0000256" key="7">
    <source>
        <dbReference type="ARBA" id="ARBA00023145"/>
    </source>
</evidence>
<feature type="domain" description="Saposin B-type" evidence="13">
    <location>
        <begin position="257"/>
        <end position="337"/>
    </location>
</feature>
<dbReference type="AlphaFoldDB" id="A0A218W3M5"/>
<dbReference type="Pfam" id="PF05184">
    <property type="entry name" value="SapB_1"/>
    <property type="match status" value="2"/>
</dbReference>
<evidence type="ECO:0000313" key="14">
    <source>
        <dbReference type="EMBL" id="OWM67068.1"/>
    </source>
</evidence>
<dbReference type="SUPFAM" id="SSF47862">
    <property type="entry name" value="Saposin"/>
    <property type="match status" value="2"/>
</dbReference>
<protein>
    <recommendedName>
        <fullName evidence="11">Pulmonary surfactant-associated protein B</fullName>
    </recommendedName>
    <alternativeName>
        <fullName evidence="12">Pulmonary surfactant-associated proteolipid SPL(Phe)</fullName>
    </alternativeName>
</protein>
<dbReference type="InterPro" id="IPR007856">
    <property type="entry name" value="SapB_1"/>
</dbReference>
<evidence type="ECO:0000313" key="15">
    <source>
        <dbReference type="Proteomes" id="UP000197138"/>
    </source>
</evidence>
<evidence type="ECO:0000256" key="11">
    <source>
        <dbReference type="ARBA" id="ARBA00041094"/>
    </source>
</evidence>
<dbReference type="InterPro" id="IPR008139">
    <property type="entry name" value="SaposinB_dom"/>
</dbReference>
<dbReference type="GO" id="GO:0005576">
    <property type="term" value="C:extracellular region"/>
    <property type="evidence" value="ECO:0007669"/>
    <property type="project" value="UniProtKB-SubCell"/>
</dbReference>
<comment type="subcellular location">
    <subcellularLocation>
        <location evidence="1">Secreted</location>
        <location evidence="1">Extracellular space</location>
    </subcellularLocation>
</comment>
<accession>A0A218W3M5</accession>
<keyword evidence="2" id="KW-0964">Secreted</keyword>
<comment type="function">
    <text evidence="10">Pulmonary surfactant-associated proteins promote alveolar stability by lowering the surface tension at the air-liquid interface in the peripheral air spaces. SP-B increases the collapse pressure of palmitic acid to nearly 70 millinewtons per meter.</text>
</comment>
<dbReference type="GO" id="GO:0006629">
    <property type="term" value="P:lipid metabolic process"/>
    <property type="evidence" value="ECO:0007669"/>
    <property type="project" value="InterPro"/>
</dbReference>
<dbReference type="Gene3D" id="1.10.225.10">
    <property type="entry name" value="Saposin-like"/>
    <property type="match status" value="2"/>
</dbReference>
<keyword evidence="6" id="KW-0378">Hydrolase</keyword>
<name>A0A218W3M5_PUNGR</name>
<keyword evidence="8" id="KW-1015">Disulfide bond</keyword>
<organism evidence="14 15">
    <name type="scientific">Punica granatum</name>
    <name type="common">Pomegranate</name>
    <dbReference type="NCBI Taxonomy" id="22663"/>
    <lineage>
        <taxon>Eukaryota</taxon>
        <taxon>Viridiplantae</taxon>
        <taxon>Streptophyta</taxon>
        <taxon>Embryophyta</taxon>
        <taxon>Tracheophyta</taxon>
        <taxon>Spermatophyta</taxon>
        <taxon>Magnoliopsida</taxon>
        <taxon>eudicotyledons</taxon>
        <taxon>Gunneridae</taxon>
        <taxon>Pentapetalae</taxon>
        <taxon>rosids</taxon>
        <taxon>malvids</taxon>
        <taxon>Myrtales</taxon>
        <taxon>Lythraceae</taxon>
        <taxon>Punica</taxon>
    </lineage>
</organism>
<dbReference type="GO" id="GO:0006508">
    <property type="term" value="P:proteolysis"/>
    <property type="evidence" value="ECO:0007669"/>
    <property type="project" value="UniProtKB-KW"/>
</dbReference>
<keyword evidence="5" id="KW-0677">Repeat</keyword>
<dbReference type="GO" id="GO:0004190">
    <property type="term" value="F:aspartic-type endopeptidase activity"/>
    <property type="evidence" value="ECO:0007669"/>
    <property type="project" value="UniProtKB-KW"/>
</dbReference>
<evidence type="ECO:0000256" key="6">
    <source>
        <dbReference type="ARBA" id="ARBA00022750"/>
    </source>
</evidence>
<gene>
    <name evidence="14" type="ORF">CDL15_Pgr000520</name>
</gene>
<evidence type="ECO:0000259" key="13">
    <source>
        <dbReference type="PROSITE" id="PS50015"/>
    </source>
</evidence>